<comment type="caution">
    <text evidence="3">The sequence shown here is derived from an EMBL/GenBank/DDBJ whole genome shotgun (WGS) entry which is preliminary data.</text>
</comment>
<proteinExistence type="predicted"/>
<evidence type="ECO:0000256" key="1">
    <source>
        <dbReference type="SAM" id="MobiDB-lite"/>
    </source>
</evidence>
<feature type="compositionally biased region" description="Low complexity" evidence="1">
    <location>
        <begin position="320"/>
        <end position="339"/>
    </location>
</feature>
<dbReference type="PANTHER" id="PTHR14580">
    <property type="entry name" value="MULTIPLE MYELOMA TUMOR-ASSOCIATED PROTEIN 2 FAMILY MEMBER"/>
    <property type="match status" value="1"/>
</dbReference>
<sequence>MFHPSRGGVRGGKDQFNWDDVKGDKHRENYLGHSLMAPVGRWQKGKDLTWYAKDGKDDSKAKANAAELAKIKEAEAEAMAIALGVRKKKTLESNVTQDDLKHALNRDDDSDEGEQPEFDSSEKGLGYGKASRLQGATSSNAVPLLNNARSFAPAPVVKSEEHEDEHKKKKKHKKHHKHKSEKKRRRHHSDDESEQEERSKHRRRHRRDESPERRSRNRSPEEHRRRRSPEDSRRHRSPVSRRHRSPDERRRHRSSDRRRSRDRRGSSADRYGSPVNRSRAKQEYFSPRKDILDDDKRSIKDDTRPSCSYSDRRPRDSPSPRRSPSRSLSPFSKRQQLSK</sequence>
<feature type="compositionally biased region" description="Basic residues" evidence="1">
    <location>
        <begin position="234"/>
        <end position="256"/>
    </location>
</feature>
<dbReference type="AlphaFoldDB" id="A0A8H7R5E9"/>
<feature type="compositionally biased region" description="Basic and acidic residues" evidence="1">
    <location>
        <begin position="257"/>
        <end position="267"/>
    </location>
</feature>
<dbReference type="Pfam" id="PF10159">
    <property type="entry name" value="MMtag"/>
    <property type="match status" value="1"/>
</dbReference>
<protein>
    <recommendedName>
        <fullName evidence="2">Multiple myeloma tumor-associated protein 2-like N-terminal domain-containing protein</fullName>
    </recommendedName>
</protein>
<dbReference type="OrthoDB" id="5390672at2759"/>
<feature type="compositionally biased region" description="Basic and acidic residues" evidence="1">
    <location>
        <begin position="98"/>
        <end position="107"/>
    </location>
</feature>
<feature type="compositionally biased region" description="Acidic residues" evidence="1">
    <location>
        <begin position="108"/>
        <end position="119"/>
    </location>
</feature>
<feature type="compositionally biased region" description="Basic and acidic residues" evidence="1">
    <location>
        <begin position="207"/>
        <end position="233"/>
    </location>
</feature>
<organism evidence="3 4">
    <name type="scientific">Mucor saturninus</name>
    <dbReference type="NCBI Taxonomy" id="64648"/>
    <lineage>
        <taxon>Eukaryota</taxon>
        <taxon>Fungi</taxon>
        <taxon>Fungi incertae sedis</taxon>
        <taxon>Mucoromycota</taxon>
        <taxon>Mucoromycotina</taxon>
        <taxon>Mucoromycetes</taxon>
        <taxon>Mucorales</taxon>
        <taxon>Mucorineae</taxon>
        <taxon>Mucoraceae</taxon>
        <taxon>Mucor</taxon>
    </lineage>
</organism>
<reference evidence="3" key="1">
    <citation type="submission" date="2020-12" db="EMBL/GenBank/DDBJ databases">
        <title>Metabolic potential, ecology and presence of endohyphal bacteria is reflected in genomic diversity of Mucoromycotina.</title>
        <authorList>
            <person name="Muszewska A."/>
            <person name="Okrasinska A."/>
            <person name="Steczkiewicz K."/>
            <person name="Drgas O."/>
            <person name="Orlowska M."/>
            <person name="Perlinska-Lenart U."/>
            <person name="Aleksandrzak-Piekarczyk T."/>
            <person name="Szatraj K."/>
            <person name="Zielenkiewicz U."/>
            <person name="Pilsyk S."/>
            <person name="Malc E."/>
            <person name="Mieczkowski P."/>
            <person name="Kruszewska J.S."/>
            <person name="Biernat P."/>
            <person name="Pawlowska J."/>
        </authorList>
    </citation>
    <scope>NUCLEOTIDE SEQUENCE</scope>
    <source>
        <strain evidence="3">WA0000017839</strain>
    </source>
</reference>
<feature type="compositionally biased region" description="Basic and acidic residues" evidence="1">
    <location>
        <begin position="280"/>
        <end position="319"/>
    </location>
</feature>
<feature type="domain" description="Multiple myeloma tumor-associated protein 2-like N-terminal" evidence="2">
    <location>
        <begin position="8"/>
        <end position="84"/>
    </location>
</feature>
<dbReference type="EMBL" id="JAEPRD010000041">
    <property type="protein sequence ID" value="KAG2204782.1"/>
    <property type="molecule type" value="Genomic_DNA"/>
</dbReference>
<name>A0A8H7R5E9_9FUNG</name>
<evidence type="ECO:0000313" key="4">
    <source>
        <dbReference type="Proteomes" id="UP000603453"/>
    </source>
</evidence>
<feature type="compositionally biased region" description="Basic residues" evidence="1">
    <location>
        <begin position="167"/>
        <end position="187"/>
    </location>
</feature>
<feature type="region of interest" description="Disordered" evidence="1">
    <location>
        <begin position="86"/>
        <end position="339"/>
    </location>
</feature>
<dbReference type="InterPro" id="IPR019315">
    <property type="entry name" value="MMTA2_N"/>
</dbReference>
<dbReference type="InterPro" id="IPR039207">
    <property type="entry name" value="MMTAG2-like"/>
</dbReference>
<keyword evidence="4" id="KW-1185">Reference proteome</keyword>
<dbReference type="PANTHER" id="PTHR14580:SF0">
    <property type="entry name" value="MULTIPLE MYELOMA TUMOR-ASSOCIATED PROTEIN 2"/>
    <property type="match status" value="1"/>
</dbReference>
<accession>A0A8H7R5E9</accession>
<gene>
    <name evidence="3" type="ORF">INT47_004057</name>
</gene>
<evidence type="ECO:0000313" key="3">
    <source>
        <dbReference type="EMBL" id="KAG2204782.1"/>
    </source>
</evidence>
<feature type="region of interest" description="Disordered" evidence="1">
    <location>
        <begin position="1"/>
        <end position="20"/>
    </location>
</feature>
<dbReference type="Proteomes" id="UP000603453">
    <property type="component" value="Unassembled WGS sequence"/>
</dbReference>
<evidence type="ECO:0000259" key="2">
    <source>
        <dbReference type="Pfam" id="PF10159"/>
    </source>
</evidence>